<gene>
    <name evidence="2" type="ORF">ACFQ3F_15175</name>
</gene>
<dbReference type="RefSeq" id="WP_367921856.1">
    <property type="nucleotide sequence ID" value="NZ_BAABAC010000049.1"/>
</dbReference>
<feature type="compositionally biased region" description="Polar residues" evidence="1">
    <location>
        <begin position="105"/>
        <end position="123"/>
    </location>
</feature>
<name>A0ABW3W1G2_9ACTN</name>
<accession>A0ABW3W1G2</accession>
<sequence>MTRTDAAAERAPAFVVRDARGLDVYEKAFLFVVASRGEMFSRAEVAADDMGFSVAQFHKIADRLIARGLVVRQRRPGKPSVYRLNLDALIELLPKPKQSRRLRKVSTTETPSPKVSSAETPNKVSPLETRRIQVSPTESRVSTVETPVRSRPLKTTLKKKPKSARTKIRGGYLGDRGVSTVETLPDRLHCHVDPALMFLRKNNKAAYLQHISAHLGIPSIEARDVLRHLVRIGEVDENRASGTFLANTERKRS</sequence>
<organism evidence="2 3">
    <name type="scientific">Nocardioides ginsengisoli</name>
    <dbReference type="NCBI Taxonomy" id="363868"/>
    <lineage>
        <taxon>Bacteria</taxon>
        <taxon>Bacillati</taxon>
        <taxon>Actinomycetota</taxon>
        <taxon>Actinomycetes</taxon>
        <taxon>Propionibacteriales</taxon>
        <taxon>Nocardioidaceae</taxon>
        <taxon>Nocardioides</taxon>
    </lineage>
</organism>
<proteinExistence type="predicted"/>
<comment type="caution">
    <text evidence="2">The sequence shown here is derived from an EMBL/GenBank/DDBJ whole genome shotgun (WGS) entry which is preliminary data.</text>
</comment>
<keyword evidence="3" id="KW-1185">Reference proteome</keyword>
<evidence type="ECO:0008006" key="4">
    <source>
        <dbReference type="Google" id="ProtNLM"/>
    </source>
</evidence>
<evidence type="ECO:0000313" key="2">
    <source>
        <dbReference type="EMBL" id="MFD1249138.1"/>
    </source>
</evidence>
<evidence type="ECO:0000313" key="3">
    <source>
        <dbReference type="Proteomes" id="UP001597229"/>
    </source>
</evidence>
<dbReference type="Proteomes" id="UP001597229">
    <property type="component" value="Unassembled WGS sequence"/>
</dbReference>
<reference evidence="3" key="1">
    <citation type="journal article" date="2019" name="Int. J. Syst. Evol. Microbiol.">
        <title>The Global Catalogue of Microorganisms (GCM) 10K type strain sequencing project: providing services to taxonomists for standard genome sequencing and annotation.</title>
        <authorList>
            <consortium name="The Broad Institute Genomics Platform"/>
            <consortium name="The Broad Institute Genome Sequencing Center for Infectious Disease"/>
            <person name="Wu L."/>
            <person name="Ma J."/>
        </authorList>
    </citation>
    <scope>NUCLEOTIDE SEQUENCE [LARGE SCALE GENOMIC DNA]</scope>
    <source>
        <strain evidence="3">CCUG 52478</strain>
    </source>
</reference>
<dbReference type="EMBL" id="JBHTLX010000020">
    <property type="protein sequence ID" value="MFD1249138.1"/>
    <property type="molecule type" value="Genomic_DNA"/>
</dbReference>
<evidence type="ECO:0000256" key="1">
    <source>
        <dbReference type="SAM" id="MobiDB-lite"/>
    </source>
</evidence>
<feature type="region of interest" description="Disordered" evidence="1">
    <location>
        <begin position="99"/>
        <end position="127"/>
    </location>
</feature>
<protein>
    <recommendedName>
        <fullName evidence="4">Helix-turn-helix domain-containing protein</fullName>
    </recommendedName>
</protein>